<accession>A0A7C5EN83</accession>
<dbReference type="SUPFAM" id="SSF102114">
    <property type="entry name" value="Radical SAM enzymes"/>
    <property type="match status" value="1"/>
</dbReference>
<dbReference type="Pfam" id="PF13282">
    <property type="entry name" value="DUF4070"/>
    <property type="match status" value="1"/>
</dbReference>
<dbReference type="AlphaFoldDB" id="A0A7C5EN83"/>
<evidence type="ECO:0000256" key="1">
    <source>
        <dbReference type="ARBA" id="ARBA00001966"/>
    </source>
</evidence>
<dbReference type="SMART" id="SM00729">
    <property type="entry name" value="Elp3"/>
    <property type="match status" value="1"/>
</dbReference>
<dbReference type="GO" id="GO:0031419">
    <property type="term" value="F:cobalamin binding"/>
    <property type="evidence" value="ECO:0007669"/>
    <property type="project" value="InterPro"/>
</dbReference>
<dbReference type="GO" id="GO:0005829">
    <property type="term" value="C:cytosol"/>
    <property type="evidence" value="ECO:0007669"/>
    <property type="project" value="TreeGrafter"/>
</dbReference>
<dbReference type="InterPro" id="IPR058240">
    <property type="entry name" value="rSAM_sf"/>
</dbReference>
<feature type="domain" description="Radical SAM core" evidence="6">
    <location>
        <begin position="170"/>
        <end position="410"/>
    </location>
</feature>
<dbReference type="SFLD" id="SFLDF00303">
    <property type="entry name" value="hopanoid_C2-methyltransferase"/>
    <property type="match status" value="1"/>
</dbReference>
<comment type="cofactor">
    <cofactor evidence="1">
        <name>[4Fe-4S] cluster</name>
        <dbReference type="ChEBI" id="CHEBI:49883"/>
    </cofactor>
</comment>
<dbReference type="InterPro" id="IPR034466">
    <property type="entry name" value="Methyltransferase_Class_B"/>
</dbReference>
<evidence type="ECO:0000256" key="5">
    <source>
        <dbReference type="ARBA" id="ARBA00023014"/>
    </source>
</evidence>
<dbReference type="GO" id="GO:0003824">
    <property type="term" value="F:catalytic activity"/>
    <property type="evidence" value="ECO:0007669"/>
    <property type="project" value="InterPro"/>
</dbReference>
<protein>
    <submittedName>
        <fullName evidence="7">DUF4070 domain-containing protein</fullName>
    </submittedName>
</protein>
<dbReference type="EMBL" id="DTKJ01000003">
    <property type="protein sequence ID" value="HGZ10618.1"/>
    <property type="molecule type" value="Genomic_DNA"/>
</dbReference>
<dbReference type="Pfam" id="PF04055">
    <property type="entry name" value="Radical_SAM"/>
    <property type="match status" value="1"/>
</dbReference>
<dbReference type="InterPro" id="IPR007197">
    <property type="entry name" value="rSAM"/>
</dbReference>
<dbReference type="PANTHER" id="PTHR43409">
    <property type="entry name" value="ANAEROBIC MAGNESIUM-PROTOPORPHYRIN IX MONOMETHYL ESTER CYCLASE-RELATED"/>
    <property type="match status" value="1"/>
</dbReference>
<evidence type="ECO:0000259" key="6">
    <source>
        <dbReference type="PROSITE" id="PS51918"/>
    </source>
</evidence>
<name>A0A7C5EN83_9BACT</name>
<evidence type="ECO:0000256" key="2">
    <source>
        <dbReference type="ARBA" id="ARBA00022691"/>
    </source>
</evidence>
<dbReference type="InterPro" id="IPR006158">
    <property type="entry name" value="Cobalamin-bd"/>
</dbReference>
<comment type="caution">
    <text evidence="7">The sequence shown here is derived from an EMBL/GenBank/DDBJ whole genome shotgun (WGS) entry which is preliminary data.</text>
</comment>
<sequence length="536" mass="60894">MKSLAPGARVLLLFPRLPASYWDMRYLCEQRGAKCLAPPLGLLTVAALLPPDWQLRLVDENVQSLTEADWQWGEVVLLSAMLVQKARLHELVLEARARGKTVVVGGPYPTIVPEEMLAAGAHLVVRGELENLVTPFLAALQAGDQRQVLESREKPDLSTSPVPRFDLVRQSDYVTLSLQTSRGCPFDCEFCDVVALFGHKVRHKSPAQVLAELEEVYRLGWRQGIFITDDNFIGNPAYARELLKQLIPWMKSHGEPFEFWTQASVNLGQDPDLIDLMTEANISHVFIGIESPDEEVLRSTHKYHNVKSPMLDSVRRIGQRGLTVVGSFILGFDDEGKGAGERIAAFVEAANIPQVMLNLLTPLPNTRLWRRLKEEGRLLENTPGDSWREITAAGGAPFRFARPEEEVLGEFLSLWDRLFDRAHFLARAYRYYRAMRPTRAALGLKPAKLASPPGPRKKVSFRDKLKDLRRFLSLSWRQGVRPSCRRQYWVQLFGMLKHNPTRVIRYLNTCAAGEDMFLFREKVRQLLLPRVTRGRL</sequence>
<dbReference type="InterPro" id="IPR051198">
    <property type="entry name" value="BchE-like"/>
</dbReference>
<keyword evidence="2" id="KW-0949">S-adenosyl-L-methionine</keyword>
<dbReference type="InterPro" id="IPR025274">
    <property type="entry name" value="DUF4070"/>
</dbReference>
<dbReference type="PANTHER" id="PTHR43409:SF3">
    <property type="entry name" value="HYPOTHETICAL METHYLTRANSFERASE"/>
    <property type="match status" value="1"/>
</dbReference>
<dbReference type="InterPro" id="IPR023404">
    <property type="entry name" value="rSAM_horseshoe"/>
</dbReference>
<dbReference type="Pfam" id="PF02310">
    <property type="entry name" value="B12-binding"/>
    <property type="match status" value="1"/>
</dbReference>
<dbReference type="Gene3D" id="3.80.30.20">
    <property type="entry name" value="tm_1862 like domain"/>
    <property type="match status" value="1"/>
</dbReference>
<dbReference type="InterPro" id="IPR006638">
    <property type="entry name" value="Elp3/MiaA/NifB-like_rSAM"/>
</dbReference>
<proteinExistence type="predicted"/>
<keyword evidence="3" id="KW-0479">Metal-binding</keyword>
<evidence type="ECO:0000313" key="7">
    <source>
        <dbReference type="EMBL" id="HGZ10618.1"/>
    </source>
</evidence>
<dbReference type="SFLD" id="SFLDG01082">
    <property type="entry name" value="B12-binding_domain_containing"/>
    <property type="match status" value="1"/>
</dbReference>
<dbReference type="InterPro" id="IPR034530">
    <property type="entry name" value="HpnP-like"/>
</dbReference>
<dbReference type="GO" id="GO:0046872">
    <property type="term" value="F:metal ion binding"/>
    <property type="evidence" value="ECO:0007669"/>
    <property type="project" value="UniProtKB-KW"/>
</dbReference>
<keyword evidence="5" id="KW-0411">Iron-sulfur</keyword>
<reference evidence="7" key="1">
    <citation type="journal article" date="2020" name="mSystems">
        <title>Genome- and Community-Level Interaction Insights into Carbon Utilization and Element Cycling Functions of Hydrothermarchaeota in Hydrothermal Sediment.</title>
        <authorList>
            <person name="Zhou Z."/>
            <person name="Liu Y."/>
            <person name="Xu W."/>
            <person name="Pan J."/>
            <person name="Luo Z.H."/>
            <person name="Li M."/>
        </authorList>
    </citation>
    <scope>NUCLEOTIDE SEQUENCE [LARGE SCALE GENOMIC DNA]</scope>
    <source>
        <strain evidence="7">SpSt-853</strain>
    </source>
</reference>
<dbReference type="SFLD" id="SFLDS00029">
    <property type="entry name" value="Radical_SAM"/>
    <property type="match status" value="1"/>
</dbReference>
<dbReference type="PROSITE" id="PS51918">
    <property type="entry name" value="RADICAL_SAM"/>
    <property type="match status" value="1"/>
</dbReference>
<dbReference type="CDD" id="cd01335">
    <property type="entry name" value="Radical_SAM"/>
    <property type="match status" value="1"/>
</dbReference>
<dbReference type="SFLD" id="SFLDG01123">
    <property type="entry name" value="methyltransferase_(Class_B)"/>
    <property type="match status" value="1"/>
</dbReference>
<evidence type="ECO:0000256" key="4">
    <source>
        <dbReference type="ARBA" id="ARBA00023004"/>
    </source>
</evidence>
<dbReference type="Gene3D" id="3.40.50.280">
    <property type="entry name" value="Cobalamin-binding domain"/>
    <property type="match status" value="1"/>
</dbReference>
<evidence type="ECO:0000256" key="3">
    <source>
        <dbReference type="ARBA" id="ARBA00022723"/>
    </source>
</evidence>
<dbReference type="GO" id="GO:0051536">
    <property type="term" value="F:iron-sulfur cluster binding"/>
    <property type="evidence" value="ECO:0007669"/>
    <property type="project" value="UniProtKB-KW"/>
</dbReference>
<organism evidence="7">
    <name type="scientific">Desulfobacca acetoxidans</name>
    <dbReference type="NCBI Taxonomy" id="60893"/>
    <lineage>
        <taxon>Bacteria</taxon>
        <taxon>Pseudomonadati</taxon>
        <taxon>Thermodesulfobacteriota</taxon>
        <taxon>Desulfobaccia</taxon>
        <taxon>Desulfobaccales</taxon>
        <taxon>Desulfobaccaceae</taxon>
        <taxon>Desulfobacca</taxon>
    </lineage>
</organism>
<keyword evidence="4" id="KW-0408">Iron</keyword>
<gene>
    <name evidence="7" type="ORF">ENW48_00170</name>
</gene>